<feature type="transmembrane region" description="Helical" evidence="1">
    <location>
        <begin position="53"/>
        <end position="77"/>
    </location>
</feature>
<dbReference type="RefSeq" id="WP_236865769.1">
    <property type="nucleotide sequence ID" value="NZ_BAABAZ010000003.1"/>
</dbReference>
<keyword evidence="1" id="KW-1133">Transmembrane helix</keyword>
<comment type="caution">
    <text evidence="2">The sequence shown here is derived from an EMBL/GenBank/DDBJ whole genome shotgun (WGS) entry which is preliminary data.</text>
</comment>
<keyword evidence="1" id="KW-0472">Membrane</keyword>
<name>A0ABP8EFF9_9MICO</name>
<dbReference type="Proteomes" id="UP001501586">
    <property type="component" value="Unassembled WGS sequence"/>
</dbReference>
<dbReference type="PANTHER" id="PTHR40078">
    <property type="entry name" value="INTEGRAL MEMBRANE PROTEIN-RELATED"/>
    <property type="match status" value="1"/>
</dbReference>
<keyword evidence="3" id="KW-1185">Reference proteome</keyword>
<protein>
    <submittedName>
        <fullName evidence="2">Membrane protein</fullName>
    </submittedName>
</protein>
<dbReference type="PANTHER" id="PTHR40078:SF1">
    <property type="entry name" value="INTEGRAL MEMBRANE PROTEIN"/>
    <property type="match status" value="1"/>
</dbReference>
<dbReference type="InterPro" id="IPR038750">
    <property type="entry name" value="YczE/YyaS-like"/>
</dbReference>
<evidence type="ECO:0000256" key="1">
    <source>
        <dbReference type="SAM" id="Phobius"/>
    </source>
</evidence>
<sequence length="216" mass="22905">MSRQGSFRLLANRPLPIRLLALYLGLVLYGFSAGLMIAAGLGNMPWDVLHQGIANHLPLSVGVVVVGMSLLVLLAWIPLKQRPGLGTISNAVLVGVFIDLTLLVVSPPEALWLRILLMLSGIVLNGVATVLYIIPNFGPGPRDGLMTGLVERTGRSITLVRSSIEIAVMAVGWALGGVFFVGTLLYAFGIGPVTGIFLRIAERLLGPADPMSSENT</sequence>
<feature type="transmembrane region" description="Helical" evidence="1">
    <location>
        <begin position="111"/>
        <end position="134"/>
    </location>
</feature>
<feature type="transmembrane region" description="Helical" evidence="1">
    <location>
        <begin position="20"/>
        <end position="41"/>
    </location>
</feature>
<evidence type="ECO:0000313" key="2">
    <source>
        <dbReference type="EMBL" id="GAA4282590.1"/>
    </source>
</evidence>
<dbReference type="Pfam" id="PF19700">
    <property type="entry name" value="DUF6198"/>
    <property type="match status" value="1"/>
</dbReference>
<reference evidence="3" key="1">
    <citation type="journal article" date="2019" name="Int. J. Syst. Evol. Microbiol.">
        <title>The Global Catalogue of Microorganisms (GCM) 10K type strain sequencing project: providing services to taxonomists for standard genome sequencing and annotation.</title>
        <authorList>
            <consortium name="The Broad Institute Genomics Platform"/>
            <consortium name="The Broad Institute Genome Sequencing Center for Infectious Disease"/>
            <person name="Wu L."/>
            <person name="Ma J."/>
        </authorList>
    </citation>
    <scope>NUCLEOTIDE SEQUENCE [LARGE SCALE GENOMIC DNA]</scope>
    <source>
        <strain evidence="3">JCM 17458</strain>
    </source>
</reference>
<keyword evidence="1" id="KW-0812">Transmembrane</keyword>
<proteinExistence type="predicted"/>
<accession>A0ABP8EFF9</accession>
<dbReference type="EMBL" id="BAABAZ010000003">
    <property type="protein sequence ID" value="GAA4282590.1"/>
    <property type="molecule type" value="Genomic_DNA"/>
</dbReference>
<organism evidence="2 3">
    <name type="scientific">Brevibacterium daeguense</name>
    <dbReference type="NCBI Taxonomy" id="909936"/>
    <lineage>
        <taxon>Bacteria</taxon>
        <taxon>Bacillati</taxon>
        <taxon>Actinomycetota</taxon>
        <taxon>Actinomycetes</taxon>
        <taxon>Micrococcales</taxon>
        <taxon>Brevibacteriaceae</taxon>
        <taxon>Brevibacterium</taxon>
    </lineage>
</organism>
<feature type="transmembrane region" description="Helical" evidence="1">
    <location>
        <begin position="166"/>
        <end position="188"/>
    </location>
</feature>
<gene>
    <name evidence="2" type="ORF">GCM10022261_01210</name>
</gene>
<evidence type="ECO:0000313" key="3">
    <source>
        <dbReference type="Proteomes" id="UP001501586"/>
    </source>
</evidence>
<feature type="transmembrane region" description="Helical" evidence="1">
    <location>
        <begin position="84"/>
        <end position="105"/>
    </location>
</feature>